<evidence type="ECO:0000313" key="5">
    <source>
        <dbReference type="Proteomes" id="UP000515158"/>
    </source>
</evidence>
<accession>A0A6P8YC10</accession>
<keyword evidence="2" id="KW-0677">Repeat</keyword>
<dbReference type="RefSeq" id="XP_034233831.1">
    <property type="nucleotide sequence ID" value="XM_034377940.1"/>
</dbReference>
<keyword evidence="3" id="KW-0175">Coiled coil</keyword>
<keyword evidence="1 4" id="KW-0732">Signal</keyword>
<keyword evidence="5" id="KW-1185">Reference proteome</keyword>
<dbReference type="GeneID" id="117640919"/>
<dbReference type="InterPro" id="IPR005492">
    <property type="entry name" value="EPTP"/>
</dbReference>
<feature type="signal peptide" evidence="4">
    <location>
        <begin position="1"/>
        <end position="37"/>
    </location>
</feature>
<dbReference type="PROSITE" id="PS51257">
    <property type="entry name" value="PROKAR_LIPOPROTEIN"/>
    <property type="match status" value="1"/>
</dbReference>
<dbReference type="OrthoDB" id="188713at2759"/>
<name>A0A6P8YC10_THRPL</name>
<dbReference type="GO" id="GO:0007165">
    <property type="term" value="P:signal transduction"/>
    <property type="evidence" value="ECO:0007669"/>
    <property type="project" value="TreeGrafter"/>
</dbReference>
<proteinExistence type="predicted"/>
<gene>
    <name evidence="6" type="primary">LOC117640919</name>
</gene>
<dbReference type="PROSITE" id="PS50912">
    <property type="entry name" value="EAR"/>
    <property type="match status" value="2"/>
</dbReference>
<evidence type="ECO:0000256" key="2">
    <source>
        <dbReference type="ARBA" id="ARBA00022737"/>
    </source>
</evidence>
<dbReference type="KEGG" id="tpal:117640919"/>
<dbReference type="InterPro" id="IPR009039">
    <property type="entry name" value="EAR"/>
</dbReference>
<dbReference type="SUPFAM" id="SSF101898">
    <property type="entry name" value="NHL repeat"/>
    <property type="match status" value="1"/>
</dbReference>
<dbReference type="Pfam" id="PF03736">
    <property type="entry name" value="EPTP"/>
    <property type="match status" value="1"/>
</dbReference>
<dbReference type="FunCoup" id="A0A6P8YC10">
    <property type="interactions" value="6"/>
</dbReference>
<feature type="chain" id="PRO_5028281282" evidence="4">
    <location>
        <begin position="38"/>
        <end position="2115"/>
    </location>
</feature>
<dbReference type="PANTHER" id="PTHR15261">
    <property type="entry name" value="THROMBOSPONDIN-TYPE LAMININ G DOMAIN AND EAR REPEAT-CONTAINING"/>
    <property type="match status" value="1"/>
</dbReference>
<dbReference type="Proteomes" id="UP000515158">
    <property type="component" value="Unplaced"/>
</dbReference>
<protein>
    <submittedName>
        <fullName evidence="6">Uncharacterized protein LOC117640919 isoform X1</fullName>
    </submittedName>
</protein>
<sequence>MQMGRLFAFVSSSTRSSMAWTALPLLLLACTSWTASADSSPTIPLSYVLADTAFLADEISSKDGLAGADGMSRVLEYLHHVERTVGGIAAPFDGHPRSRRQLPTDPLTTLTEDHQGVFLLKKLVPTFNIPAKFPNDVVLFSRMEAGEEAWYAAALEADGENPQLSLANSLVLYKLMGTRFLEQDRKVTFGGSTLSVQQIDGWTYLVAAERTSHLRAAPENGPILYRLSLDGKKLITVMTLQTHNPSDVFFWQFMNSHYLAVASEFTNTTQGLSFAADTLVYKWYGEHLDIVQRLRTSGAKAVTSFTIDSNQYLVVVNHANDAGETSLQSTVYRFDVVTGAFVVHQHLRTHAAVDASFFTMRHARGQDHFLAVANEYYQGLDQTKNYETSSVIYKWSDGFFVPFQSLRLVGASRWASYSGPHDEMVLLGTSTHGLHGFQYDGWRFRQLTFPGDMFGSGADISSLRTTVYGSKGLVVVARKQNAGVHANVFELQFEKSMQLDQLQEELSFWCNKELGELARRSAAQMLERVNAAPKWSDDVVEVNSIVFESNSTINTLATGSIKSKSQVIDPAFVEDLNSLAGELELSREKLNEAQAIMDQALKLDRHNTVRGTVVLHNASVSCVGPCRFGHADVRLLNNENAVSLVKNMIRLDADVSTEGALRFSSVVVPGDLKTSKVLGEAAPLVSKVHTRHLLGSLVVNELVVDAGLNVDGTIDGVHISPETVLLVDGDQTLKAGIDSVTHWQVDKLVLHGKVNGMTVDVSRPELPPEAQPSTTPVSLSVRDVSLGGLLGGVDIVDVAQRALRTRGTQQVTGLHSFAKLSVQDALSRGLNMNAIARTDVHLDKLPGPLRFTQPLVADKVQVYKRLNHIAVAADGSMDLLLNKAGGGATQHVVAPKWLRRLRVTDLGRIYGRILGLVLPAEDEPLVRVVQDDILVEGDVSIAGRVDVQGTVTAPNIVEPSSGVTVLNVLQDAVRINAPLPPNVLVEDLEVSNVEVTMVNGVPTNVWILDAPGQEVRLTKMAKFTEGVTVTGSSTLTGTVNGVDLRLLDETALKTTGDQVIYGHKTFPSITANGVWSNDTLLGGARWLDLWARRISRQGHNGVVKLEDDVSVDGELILKRLTLDGTLGGVNISATLQDSVFQDSSVTVIDGPKTFRQTVSVDNLHVEPTATGSDLGGVFAATVPGGVAQPDGHSFAFPSLAINRPLSVAKLRYRGTLDGVSDAEWAVPWLEVEGDQTLYGPQTVLGDVEVMGSVTANSVNNLDLKTFAQQVARIDDPTLRLGTVTFDGPVVANGSVTAGSVRGVNLADALLARGVREQEMRGRVVLAGGLEAQGVFDVAGTLAGEDFKALCRFASPAASQLNVPQHLDVKGDLLLNEEPVLGKSINGQDMRKLLNNTWLRDRGAKITARMEFGDVQFTNDVNVKRHIDGVNLEAVAQRYVSLTKDETISTSIRVTKDIKVERKIVTDVVDVGGLVGGIRLADFPKLVLMDGPDQDVLARMKFGIVETTGGLSLDGTINGLDLSRDVVLIKDNAAASLDHNVVQGSKVVQGNVYVTDLALQEDTRVQGVDLAAWNRDAVRVSGDYVITGSKTLHQPQVVGGLNVDGLVAGVRVNASHLLLRHSDQLVTGVKTLVPAPLPGLGLRVQSLEVIGKVNGVNMRELLANQAYKTSDVAVLTPVHLAATAELHSNAAWVDGTYQGINITDMIYAAQHPLTLEQYAAQHEALRRTAEHVQQSLQAQGYYLNYYHTAVSLRVGVSAVLPLGRAPEDSAADPAFAIAIVMEHGVGQSLTVDFFSWDTEQSTIVSHPTLRRRVSLSRTVRLIAPATYAGLNALYWEEEESSGVFVGRVMGILRDGRLGKAEVLRSTLASAWVSMTEVGDMACLIRGSPGAFERRDGFCSMHCLGQGKENLVELPLDAPRPTDAVALTVLGVPHVFVASGASEVSEGEVNVWRWEGSTLRLSQNIGVVNASSLAVTEYRGVHYLATASGHVADSPHEGLVHISRFYSDKWVHWMSVEVEGPRSMQFATLPSGQLVLYVATTCPTDSLVVLQYRGVSGFVRRASAAVPMGGVLSAFTTSRHHHLVAVSGSRQAALLQAAFKGNWEASELAARAVARGG</sequence>
<evidence type="ECO:0000256" key="1">
    <source>
        <dbReference type="ARBA" id="ARBA00022729"/>
    </source>
</evidence>
<feature type="coiled-coil region" evidence="3">
    <location>
        <begin position="573"/>
        <end position="603"/>
    </location>
</feature>
<dbReference type="PANTHER" id="PTHR15261:SF4">
    <property type="entry name" value="THROMBOSPONDIN-TYPE LAMININ G DOMAIN AND EAR REPEAT-CONTAINING PROTEIN"/>
    <property type="match status" value="1"/>
</dbReference>
<evidence type="ECO:0000256" key="4">
    <source>
        <dbReference type="SAM" id="SignalP"/>
    </source>
</evidence>
<dbReference type="InParanoid" id="A0A6P8YC10"/>
<evidence type="ECO:0000313" key="6">
    <source>
        <dbReference type="RefSeq" id="XP_034233831.1"/>
    </source>
</evidence>
<reference evidence="6" key="1">
    <citation type="submission" date="2025-08" db="UniProtKB">
        <authorList>
            <consortium name="RefSeq"/>
        </authorList>
    </citation>
    <scope>IDENTIFICATION</scope>
    <source>
        <tissue evidence="6">Total insect</tissue>
    </source>
</reference>
<organism evidence="6">
    <name type="scientific">Thrips palmi</name>
    <name type="common">Melon thrips</name>
    <dbReference type="NCBI Taxonomy" id="161013"/>
    <lineage>
        <taxon>Eukaryota</taxon>
        <taxon>Metazoa</taxon>
        <taxon>Ecdysozoa</taxon>
        <taxon>Arthropoda</taxon>
        <taxon>Hexapoda</taxon>
        <taxon>Insecta</taxon>
        <taxon>Pterygota</taxon>
        <taxon>Neoptera</taxon>
        <taxon>Paraneoptera</taxon>
        <taxon>Thysanoptera</taxon>
        <taxon>Terebrantia</taxon>
        <taxon>Thripoidea</taxon>
        <taxon>Thripidae</taxon>
        <taxon>Thrips</taxon>
    </lineage>
</organism>
<evidence type="ECO:0000256" key="3">
    <source>
        <dbReference type="SAM" id="Coils"/>
    </source>
</evidence>